<accession>C1N477</accession>
<dbReference type="Proteomes" id="UP000001876">
    <property type="component" value="Unassembled WGS sequence"/>
</dbReference>
<sequence>MGASLSAPFVRSRPVSGADIIIISSRLVAPLPQPQHPAQLESNGAKTNGVRMVQTRAMNWGLTASRDVDEGARLARLPRRLQLSYRHDDGDDDFDDASASTSTPPSLTRLIDQVPADLWSAKLGLALLRERALGAKSRFAPYGIPLFFSPANAAALQYPPVAAQLRRRARFLMDFADGPLKQAYAEEKKKRLLQEEDGTSNVAYASSPFDGYAVEADALGWATACASSRAFRVRGPDHPAAFLPLIDVANHAFDASAVVRPDPDDDGAVELVAARRVLSHPGSHTTASAWPLRAGDAVTLCYGALNNDAFLLDYGFVPRGGVLGEGEDGTSTVANFRDDAIDLNPHDSAGLRWDLGLLEAAREVAGLSATPFGVSTGATVRGRGGGATADDGAGDPFAPWQRRALAELRLERGPVGGEDGTSTVAPDQEILVRADPRSPIDHRMLAGVRVLYASKPEDLLGRGGGRGGQGEEDGTSTVATNTNTSTNANAQRATPLTQEELGDLWRSPLDRTREAYALRRVLLHTGPHTTATCQAALALALGNFQTTLREDAVELAKLRGERDQSAGAAPGQLGQLGSGERNDAICAIEFRMGKKEVIKRGMEAIDARLRAVLAAPAAPGDFSVVPPK</sequence>
<evidence type="ECO:0000256" key="1">
    <source>
        <dbReference type="SAM" id="MobiDB-lite"/>
    </source>
</evidence>
<name>C1N477_MICPC</name>
<dbReference type="RefSeq" id="XP_003062743.1">
    <property type="nucleotide sequence ID" value="XM_003062697.1"/>
</dbReference>
<reference evidence="2 3" key="1">
    <citation type="journal article" date="2009" name="Science">
        <title>Green evolution and dynamic adaptations revealed by genomes of the marine picoeukaryotes Micromonas.</title>
        <authorList>
            <person name="Worden A.Z."/>
            <person name="Lee J.H."/>
            <person name="Mock T."/>
            <person name="Rouze P."/>
            <person name="Simmons M.P."/>
            <person name="Aerts A.L."/>
            <person name="Allen A.E."/>
            <person name="Cuvelier M.L."/>
            <person name="Derelle E."/>
            <person name="Everett M.V."/>
            <person name="Foulon E."/>
            <person name="Grimwood J."/>
            <person name="Gundlach H."/>
            <person name="Henrissat B."/>
            <person name="Napoli C."/>
            <person name="McDonald S.M."/>
            <person name="Parker M.S."/>
            <person name="Rombauts S."/>
            <person name="Salamov A."/>
            <person name="Von Dassow P."/>
            <person name="Badger J.H."/>
            <person name="Coutinho P.M."/>
            <person name="Demir E."/>
            <person name="Dubchak I."/>
            <person name="Gentemann C."/>
            <person name="Eikrem W."/>
            <person name="Gready J.E."/>
            <person name="John U."/>
            <person name="Lanier W."/>
            <person name="Lindquist E.A."/>
            <person name="Lucas S."/>
            <person name="Mayer K.F."/>
            <person name="Moreau H."/>
            <person name="Not F."/>
            <person name="Otillar R."/>
            <person name="Panaud O."/>
            <person name="Pangilinan J."/>
            <person name="Paulsen I."/>
            <person name="Piegu B."/>
            <person name="Poliakov A."/>
            <person name="Robbens S."/>
            <person name="Schmutz J."/>
            <person name="Toulza E."/>
            <person name="Wyss T."/>
            <person name="Zelensky A."/>
            <person name="Zhou K."/>
            <person name="Armbrust E.V."/>
            <person name="Bhattacharya D."/>
            <person name="Goodenough U.W."/>
            <person name="Van de Peer Y."/>
            <person name="Grigoriev I.V."/>
        </authorList>
    </citation>
    <scope>NUCLEOTIDE SEQUENCE [LARGE SCALE GENOMIC DNA]</scope>
    <source>
        <strain evidence="2 3">CCMP1545</strain>
    </source>
</reference>
<dbReference type="EMBL" id="GG663746">
    <property type="protein sequence ID" value="EEH53562.1"/>
    <property type="molecule type" value="Genomic_DNA"/>
</dbReference>
<dbReference type="GO" id="GO:0016279">
    <property type="term" value="F:protein-lysine N-methyltransferase activity"/>
    <property type="evidence" value="ECO:0007669"/>
    <property type="project" value="TreeGrafter"/>
</dbReference>
<dbReference type="KEGG" id="mpp:MICPUCDRAFT_52441"/>
<dbReference type="GeneID" id="9687940"/>
<feature type="region of interest" description="Disordered" evidence="1">
    <location>
        <begin position="459"/>
        <end position="483"/>
    </location>
</feature>
<gene>
    <name evidence="2" type="ORF">MICPUCDRAFT_52441</name>
</gene>
<dbReference type="InterPro" id="IPR050600">
    <property type="entry name" value="SETD3_SETD6_MTase"/>
</dbReference>
<dbReference type="PANTHER" id="PTHR13271:SF116">
    <property type="entry name" value="F21J9.27"/>
    <property type="match status" value="1"/>
</dbReference>
<dbReference type="OrthoDB" id="341421at2759"/>
<evidence type="ECO:0000313" key="2">
    <source>
        <dbReference type="EMBL" id="EEH53562.1"/>
    </source>
</evidence>
<evidence type="ECO:0000313" key="3">
    <source>
        <dbReference type="Proteomes" id="UP000001876"/>
    </source>
</evidence>
<dbReference type="CDD" id="cd10527">
    <property type="entry name" value="SET_LSMT"/>
    <property type="match status" value="1"/>
</dbReference>
<dbReference type="InterPro" id="IPR046341">
    <property type="entry name" value="SET_dom_sf"/>
</dbReference>
<proteinExistence type="predicted"/>
<dbReference type="SUPFAM" id="SSF82199">
    <property type="entry name" value="SET domain"/>
    <property type="match status" value="1"/>
</dbReference>
<dbReference type="PANTHER" id="PTHR13271">
    <property type="entry name" value="UNCHARACTERIZED PUTATIVE METHYLTRANSFERASE"/>
    <property type="match status" value="1"/>
</dbReference>
<dbReference type="AlphaFoldDB" id="C1N477"/>
<dbReference type="eggNOG" id="KOG1337">
    <property type="taxonomic scope" value="Eukaryota"/>
</dbReference>
<feature type="compositionally biased region" description="Low complexity" evidence="1">
    <location>
        <begin position="97"/>
        <end position="106"/>
    </location>
</feature>
<organism evidence="3">
    <name type="scientific">Micromonas pusilla (strain CCMP1545)</name>
    <name type="common">Picoplanktonic green alga</name>
    <dbReference type="NCBI Taxonomy" id="564608"/>
    <lineage>
        <taxon>Eukaryota</taxon>
        <taxon>Viridiplantae</taxon>
        <taxon>Chlorophyta</taxon>
        <taxon>Mamiellophyceae</taxon>
        <taxon>Mamiellales</taxon>
        <taxon>Mamiellaceae</taxon>
        <taxon>Micromonas</taxon>
    </lineage>
</organism>
<dbReference type="Gene3D" id="3.90.1410.10">
    <property type="entry name" value="set domain protein methyltransferase, domain 1"/>
    <property type="match status" value="1"/>
</dbReference>
<protein>
    <submittedName>
        <fullName evidence="2">Predicted protein</fullName>
    </submittedName>
</protein>
<feature type="region of interest" description="Disordered" evidence="1">
    <location>
        <begin position="87"/>
        <end position="107"/>
    </location>
</feature>
<keyword evidence="3" id="KW-1185">Reference proteome</keyword>